<gene>
    <name evidence="9" type="ORF">SAMN05216361_3258</name>
</gene>
<keyword evidence="8" id="KW-0449">Lipoprotein</keyword>
<evidence type="ECO:0000256" key="7">
    <source>
        <dbReference type="ARBA" id="ARBA00023139"/>
    </source>
</evidence>
<accession>A0A1M5NJK3</accession>
<evidence type="ECO:0000313" key="10">
    <source>
        <dbReference type="Proteomes" id="UP000184520"/>
    </source>
</evidence>
<keyword evidence="10" id="KW-1185">Reference proteome</keyword>
<dbReference type="GO" id="GO:0030288">
    <property type="term" value="C:outer membrane-bounded periplasmic space"/>
    <property type="evidence" value="ECO:0007669"/>
    <property type="project" value="InterPro"/>
</dbReference>
<evidence type="ECO:0000256" key="5">
    <source>
        <dbReference type="ARBA" id="ARBA00022729"/>
    </source>
</evidence>
<protein>
    <recommendedName>
        <fullName evidence="3">Curli production assembly/transport component CsgG</fullName>
    </recommendedName>
</protein>
<evidence type="ECO:0000256" key="4">
    <source>
        <dbReference type="ARBA" id="ARBA00022475"/>
    </source>
</evidence>
<keyword evidence="5" id="KW-0732">Signal</keyword>
<dbReference type="RefSeq" id="WP_073324221.1">
    <property type="nucleotide sequence ID" value="NZ_FQWD01000005.1"/>
</dbReference>
<dbReference type="AlphaFoldDB" id="A0A1M5NJK3"/>
<organism evidence="9 10">
    <name type="scientific">Marisediminitalea aggregata</name>
    <dbReference type="NCBI Taxonomy" id="634436"/>
    <lineage>
        <taxon>Bacteria</taxon>
        <taxon>Pseudomonadati</taxon>
        <taxon>Pseudomonadota</taxon>
        <taxon>Gammaproteobacteria</taxon>
        <taxon>Alteromonadales</taxon>
        <taxon>Alteromonadaceae</taxon>
        <taxon>Marisediminitalea</taxon>
    </lineage>
</organism>
<dbReference type="STRING" id="634436.SAMN05216361_3258"/>
<name>A0A1M5NJK3_9ALTE</name>
<evidence type="ECO:0000313" key="9">
    <source>
        <dbReference type="EMBL" id="SHG89637.1"/>
    </source>
</evidence>
<evidence type="ECO:0000256" key="3">
    <source>
        <dbReference type="ARBA" id="ARBA00014028"/>
    </source>
</evidence>
<keyword evidence="6" id="KW-0472">Membrane</keyword>
<dbReference type="Gene3D" id="3.40.50.10610">
    <property type="entry name" value="ABC-type transport auxiliary lipoprotein component"/>
    <property type="match status" value="1"/>
</dbReference>
<evidence type="ECO:0000256" key="6">
    <source>
        <dbReference type="ARBA" id="ARBA00023136"/>
    </source>
</evidence>
<comment type="similarity">
    <text evidence="2">Belongs to the CsgG family.</text>
</comment>
<sequence>MRMLSNKLFIAGLLTATTLGGCTSATRGVVNPTPAPAPQISPVLQEEQLGLKRVVAIARFSDETTRANNFLVDKQGNRLGKQASDILASRLTATQKFIMLERDAMEDVMKEAKLDGEPLDEVGADYIIVGSVSEFGRSNESEVGVFSRNRIQVATATVNVRLINTRTGEIVYAEEATGQAQSEANQVLGVGQTAGYDTSLDDRAISAAISKLVSNVMENLLDAPWQAYLVGQHNGQWLMTGGKSQGIEKGQRFTVVTPGKLVKNPQTGMNMELPASEVATIEVVGFMGSGNNEMSLCSLVNGNVNSERLTDYRVREEESAL</sequence>
<evidence type="ECO:0000256" key="8">
    <source>
        <dbReference type="ARBA" id="ARBA00023288"/>
    </source>
</evidence>
<dbReference type="PANTHER" id="PTHR41164:SF1">
    <property type="entry name" value="CURLI PRODUCTION ASSEMBLY_TRANSPORT COMPONENT CSGG"/>
    <property type="match status" value="1"/>
</dbReference>
<comment type="function">
    <text evidence="1">May be involved in the biogenesis of curli organelles.</text>
</comment>
<keyword evidence="4" id="KW-1003">Cell membrane</keyword>
<dbReference type="Pfam" id="PF03783">
    <property type="entry name" value="CsgG"/>
    <property type="match status" value="1"/>
</dbReference>
<dbReference type="PROSITE" id="PS51257">
    <property type="entry name" value="PROKAR_LIPOPROTEIN"/>
    <property type="match status" value="1"/>
</dbReference>
<proteinExistence type="inferred from homology"/>
<evidence type="ECO:0000256" key="1">
    <source>
        <dbReference type="ARBA" id="ARBA00003989"/>
    </source>
</evidence>
<dbReference type="InterPro" id="IPR005534">
    <property type="entry name" value="Curli_assmbl/transp-comp_CsgG"/>
</dbReference>
<dbReference type="PANTHER" id="PTHR41164">
    <property type="entry name" value="CURLI PRODUCTION ASSEMBLY/TRANSPORT COMPONENT CSGG"/>
    <property type="match status" value="1"/>
</dbReference>
<reference evidence="10" key="1">
    <citation type="submission" date="2016-11" db="EMBL/GenBank/DDBJ databases">
        <authorList>
            <person name="Varghese N."/>
            <person name="Submissions S."/>
        </authorList>
    </citation>
    <scope>NUCLEOTIDE SEQUENCE [LARGE SCALE GENOMIC DNA]</scope>
    <source>
        <strain evidence="10">CGMCC 1.8995</strain>
    </source>
</reference>
<dbReference type="Proteomes" id="UP000184520">
    <property type="component" value="Unassembled WGS sequence"/>
</dbReference>
<dbReference type="SUPFAM" id="SSF52964">
    <property type="entry name" value="TolB, N-terminal domain"/>
    <property type="match status" value="1"/>
</dbReference>
<keyword evidence="7" id="KW-0564">Palmitate</keyword>
<evidence type="ECO:0000256" key="2">
    <source>
        <dbReference type="ARBA" id="ARBA00008899"/>
    </source>
</evidence>
<dbReference type="EMBL" id="FQWD01000005">
    <property type="protein sequence ID" value="SHG89637.1"/>
    <property type="molecule type" value="Genomic_DNA"/>
</dbReference>